<evidence type="ECO:0000313" key="2">
    <source>
        <dbReference type="Proteomes" id="UP000002162"/>
    </source>
</evidence>
<organism evidence="1 2">
    <name type="scientific">Ureaplasma parvum serovar 3 (strain ATCC 27815 / 27 / NCTC 11736)</name>
    <dbReference type="NCBI Taxonomy" id="505682"/>
    <lineage>
        <taxon>Bacteria</taxon>
        <taxon>Bacillati</taxon>
        <taxon>Mycoplasmatota</taxon>
        <taxon>Mycoplasmoidales</taxon>
        <taxon>Mycoplasmoidaceae</taxon>
        <taxon>Ureaplasma</taxon>
    </lineage>
</organism>
<dbReference type="GeneID" id="29672462"/>
<sequence length="100" mass="12119">MSYYYKSKFRITDHALARFRERAEWTDVNIKNLSGTFIIPIINERILGIRPLNSLDNNFHIYMDPKNKGYYFLVDKYTNTIISYTKRTNKNDFYHIKKIK</sequence>
<protein>
    <submittedName>
        <fullName evidence="1">Uncharacterized protein</fullName>
    </submittedName>
</protein>
<dbReference type="RefSeq" id="WP_006688467.1">
    <property type="nucleotide sequence ID" value="NC_010503.1"/>
</dbReference>
<dbReference type="Proteomes" id="UP000002162">
    <property type="component" value="Chromosome"/>
</dbReference>
<dbReference type="KEGG" id="upa:UPA3_0347"/>
<reference evidence="1 2" key="1">
    <citation type="submission" date="2008-02" db="EMBL/GenBank/DDBJ databases">
        <title>Genome sequence of Ureaplasma parvum serovar 3.</title>
        <authorList>
            <person name="Methe B.A."/>
            <person name="Glass J."/>
            <person name="Waites K."/>
            <person name="Shrivastava S."/>
        </authorList>
    </citation>
    <scope>NUCLEOTIDE SEQUENCE [LARGE SCALE GENOMIC DNA]</scope>
    <source>
        <strain evidence="2">ATCC 27815 / 27 / NCTC 11736</strain>
    </source>
</reference>
<dbReference type="EMBL" id="CP000942">
    <property type="protein sequence ID" value="ACA33120.1"/>
    <property type="molecule type" value="Genomic_DNA"/>
</dbReference>
<dbReference type="AlphaFoldDB" id="A0A2C9DYR7"/>
<evidence type="ECO:0000313" key="1">
    <source>
        <dbReference type="EMBL" id="ACA33120.1"/>
    </source>
</evidence>
<gene>
    <name evidence="1" type="ordered locus">UPA3_0347</name>
</gene>
<accession>A0A2C9DYR7</accession>
<proteinExistence type="predicted"/>
<dbReference type="HOGENOM" id="CLU_2304827_0_0_14"/>
<name>A0A2C9DYR7_UREP2</name>